<dbReference type="Proteomes" id="UP001055102">
    <property type="component" value="Unassembled WGS sequence"/>
</dbReference>
<comment type="caution">
    <text evidence="1">The sequence shown here is derived from an EMBL/GenBank/DDBJ whole genome shotgun (WGS) entry which is preliminary data.</text>
</comment>
<reference evidence="1" key="2">
    <citation type="submission" date="2021-08" db="EMBL/GenBank/DDBJ databases">
        <authorList>
            <person name="Tani A."/>
            <person name="Ola A."/>
            <person name="Ogura Y."/>
            <person name="Katsura K."/>
            <person name="Hayashi T."/>
        </authorList>
    </citation>
    <scope>NUCLEOTIDE SEQUENCE</scope>
    <source>
        <strain evidence="1">LMG 23639</strain>
    </source>
</reference>
<reference evidence="1" key="1">
    <citation type="journal article" date="2021" name="Front. Microbiol.">
        <title>Comprehensive Comparative Genomics and Phenotyping of Methylobacterium Species.</title>
        <authorList>
            <person name="Alessa O."/>
            <person name="Ogura Y."/>
            <person name="Fujitani Y."/>
            <person name="Takami H."/>
            <person name="Hayashi T."/>
            <person name="Sahin N."/>
            <person name="Tani A."/>
        </authorList>
    </citation>
    <scope>NUCLEOTIDE SEQUENCE</scope>
    <source>
        <strain evidence="1">LMG 23639</strain>
    </source>
</reference>
<keyword evidence="2" id="KW-1185">Reference proteome</keyword>
<evidence type="ECO:0000313" key="2">
    <source>
        <dbReference type="Proteomes" id="UP001055102"/>
    </source>
</evidence>
<sequence length="189" mass="20734">MTTLPAFNVQYQTDVFAANAYAAAGQALAALREAPKFVVNGEEIDLSSDSGFTPRSLRPDSKYQTRSGRPVDILKFDDGSGSEFCLHVRIHAEDGSFITGARTKAGRHPASKGDHPGDVVEVNPTVTRWLRIYDRKLNEEGKQVVGGKEYPAERGLFLYMFDTEAEARANLRGVRAVVPVEYREGEGLG</sequence>
<organism evidence="1 2">
    <name type="scientific">Methylobacterium jeotgali</name>
    <dbReference type="NCBI Taxonomy" id="381630"/>
    <lineage>
        <taxon>Bacteria</taxon>
        <taxon>Pseudomonadati</taxon>
        <taxon>Pseudomonadota</taxon>
        <taxon>Alphaproteobacteria</taxon>
        <taxon>Hyphomicrobiales</taxon>
        <taxon>Methylobacteriaceae</taxon>
        <taxon>Methylobacterium</taxon>
    </lineage>
</organism>
<proteinExistence type="predicted"/>
<name>A0ABQ4T292_9HYPH</name>
<protein>
    <submittedName>
        <fullName evidence="1">Uncharacterized protein</fullName>
    </submittedName>
</protein>
<dbReference type="RefSeq" id="WP_238278042.1">
    <property type="nucleotide sequence ID" value="NZ_BPQR01000076.1"/>
</dbReference>
<dbReference type="EMBL" id="BPQR01000076">
    <property type="protein sequence ID" value="GJE08360.1"/>
    <property type="molecule type" value="Genomic_DNA"/>
</dbReference>
<gene>
    <name evidence="1" type="ORF">AOPFMNJM_3697</name>
</gene>
<evidence type="ECO:0000313" key="1">
    <source>
        <dbReference type="EMBL" id="GJE08360.1"/>
    </source>
</evidence>
<accession>A0ABQ4T292</accession>